<dbReference type="GO" id="GO:0016405">
    <property type="term" value="F:CoA-ligase activity"/>
    <property type="evidence" value="ECO:0007669"/>
    <property type="project" value="TreeGrafter"/>
</dbReference>
<accession>N1S6A6</accession>
<dbReference type="SUPFAM" id="SSF51735">
    <property type="entry name" value="NAD(P)-binding Rossmann-fold domains"/>
    <property type="match status" value="2"/>
</dbReference>
<dbReference type="InterPro" id="IPR002347">
    <property type="entry name" value="SDR_fam"/>
</dbReference>
<dbReference type="Pfam" id="PF00501">
    <property type="entry name" value="AMP-binding"/>
    <property type="match status" value="1"/>
</dbReference>
<evidence type="ECO:0000313" key="4">
    <source>
        <dbReference type="EMBL" id="EMT74348.1"/>
    </source>
</evidence>
<keyword evidence="1" id="KW-0596">Phosphopantetheine</keyword>
<dbReference type="InterPro" id="IPR000873">
    <property type="entry name" value="AMP-dep_synth/lig_dom"/>
</dbReference>
<dbReference type="SUPFAM" id="SSF56801">
    <property type="entry name" value="Acetyl-CoA synthetase-like"/>
    <property type="match status" value="1"/>
</dbReference>
<dbReference type="STRING" id="1229665.N1S6A6"/>
<dbReference type="Gene3D" id="3.40.50.12780">
    <property type="entry name" value="N-terminal domain of ligase-like"/>
    <property type="match status" value="1"/>
</dbReference>
<gene>
    <name evidence="4" type="ORF">FOC4_g10002459</name>
</gene>
<feature type="domain" description="AMP-dependent synthetase/ligase" evidence="3">
    <location>
        <begin position="28"/>
        <end position="387"/>
    </location>
</feature>
<reference evidence="5" key="2">
    <citation type="journal article" date="2014" name="PLoS ONE">
        <title>Genome and Transcriptome Analysis of the Fungal Pathogen Fusarium oxysporum f. sp. cubense Causing Banana Vascular Wilt Disease.</title>
        <authorList>
            <person name="Guo L."/>
            <person name="Han L."/>
            <person name="Yang L."/>
            <person name="Zeng H."/>
            <person name="Fan D."/>
            <person name="Zhu Y."/>
            <person name="Feng Y."/>
            <person name="Wang G."/>
            <person name="Peng C."/>
            <person name="Jiang X."/>
            <person name="Zhou D."/>
            <person name="Ni P."/>
            <person name="Liang C."/>
            <person name="Liu L."/>
            <person name="Wang J."/>
            <person name="Mao C."/>
            <person name="Fang X."/>
            <person name="Peng M."/>
            <person name="Huang J."/>
        </authorList>
    </citation>
    <scope>NUCLEOTIDE SEQUENCE [LARGE SCALE GENOMIC DNA]</scope>
    <source>
        <strain evidence="5">race 4</strain>
    </source>
</reference>
<organism evidence="4 5">
    <name type="scientific">Fusarium oxysporum f. sp. cubense (strain race 4)</name>
    <name type="common">Panama disease fungus</name>
    <dbReference type="NCBI Taxonomy" id="2502994"/>
    <lineage>
        <taxon>Eukaryota</taxon>
        <taxon>Fungi</taxon>
        <taxon>Dikarya</taxon>
        <taxon>Ascomycota</taxon>
        <taxon>Pezizomycotina</taxon>
        <taxon>Sordariomycetes</taxon>
        <taxon>Hypocreomycetidae</taxon>
        <taxon>Hypocreales</taxon>
        <taxon>Nectriaceae</taxon>
        <taxon>Fusarium</taxon>
        <taxon>Fusarium oxysporum species complex</taxon>
    </lineage>
</organism>
<proteinExistence type="predicted"/>
<keyword evidence="2" id="KW-0597">Phosphoprotein</keyword>
<evidence type="ECO:0000256" key="1">
    <source>
        <dbReference type="ARBA" id="ARBA00022450"/>
    </source>
</evidence>
<dbReference type="PRINTS" id="PR00081">
    <property type="entry name" value="GDHRDH"/>
</dbReference>
<protein>
    <submittedName>
        <fullName evidence="4">4-coumarate--CoA ligase-like 1</fullName>
    </submittedName>
</protein>
<dbReference type="CDD" id="cd05233">
    <property type="entry name" value="SDR_c"/>
    <property type="match status" value="2"/>
</dbReference>
<dbReference type="EMBL" id="KB726211">
    <property type="protein sequence ID" value="EMT74348.1"/>
    <property type="molecule type" value="Genomic_DNA"/>
</dbReference>
<evidence type="ECO:0000313" key="5">
    <source>
        <dbReference type="Proteomes" id="UP000016929"/>
    </source>
</evidence>
<dbReference type="OrthoDB" id="10253869at2759"/>
<dbReference type="InterPro" id="IPR036291">
    <property type="entry name" value="NAD(P)-bd_dom_sf"/>
</dbReference>
<dbReference type="Gene3D" id="3.40.50.720">
    <property type="entry name" value="NAD(P)-binding Rossmann-like Domain"/>
    <property type="match status" value="2"/>
</dbReference>
<name>N1S6A6_FUSC4</name>
<dbReference type="InterPro" id="IPR020845">
    <property type="entry name" value="AMP-binding_CS"/>
</dbReference>
<evidence type="ECO:0000256" key="2">
    <source>
        <dbReference type="ARBA" id="ARBA00022553"/>
    </source>
</evidence>
<keyword evidence="4" id="KW-0436">Ligase</keyword>
<reference evidence="5" key="1">
    <citation type="submission" date="2012-09" db="EMBL/GenBank/DDBJ databases">
        <title>Genome sequencing and comparative transcriptomics of race 1 and race 4 of banana pathogen: Fusarium oxysporum f. sp. cubense.</title>
        <authorList>
            <person name="Fang X."/>
            <person name="Huang J."/>
        </authorList>
    </citation>
    <scope>NUCLEOTIDE SEQUENCE [LARGE SCALE GENOMIC DNA]</scope>
    <source>
        <strain evidence="5">race 4</strain>
    </source>
</reference>
<dbReference type="Pfam" id="PF00106">
    <property type="entry name" value="adh_short"/>
    <property type="match status" value="2"/>
</dbReference>
<sequence>MVFESKFPKVDPPSTDVFNFIFNTAREKYSKDKVLYQVHNTGETLTLEELENKSLRLASVLVKKYGIKPNNVIAFLANNSINYPIAFFAALAAGATISPIPVQQGLDALAIIPRLEQADAKLIITDSTLASITKPAAEAFNGIPLISLDSSSDGISNIEALLAEETELFSGFRLSTHEETEKHYAFIYRTSGSSGNVKSFLTTHAHWAANLLTTRLTVPSDTDPEKDVWLSSLPFAYGINAKLNLGLNILLGIPVIILTQPFDQSTFHLIDKYAITFLFVTPPLAAQIAKSEKVGVTYNSIKWLLSAGAPVHTKIRDAVQDKFNGVRLTLEWGTTETLLIALQVDEASSVPGSSGTLVHGFEARVLDIETGKDLGHNEQGEILVRNTLARFAGYKDNEEANKDFDADGWFHSGDVGYIDENSNVFIVDRLKELLRVGDGYGTHASAAEFEAVLFDHPAVATAVVINKRRLKELVHVDISPKLPELSQEGRTVLITGGSGGIGLAIAKAFIAAKAKRVIILGRHVDKLDSATVELSKEAATTGSPTVAEARVCDISSLESTSSLWTRLRADEIVVDVLILNAAANGAMKPLLENGRDNILQDFNVNFRANIDFTEYLYKQEGQAVGGRKVVVGLSTLAIYQWNMVQDRPSYGLSKSAGTLVLQQLARAIQPDDMQISIVHPGVILTEGMKEAGGTESSYQFDSVDLPAHFVVWAASPQAEFLHGRFVWANWDNLDDCFDSRGGRARGVWSSNISPKLPELSQEGRTVLITGGSGGIGLAIAKAFIAAKAKRVIILGRHVDKLDSATVELSKEAATTGSPTVAEARVCDISSLESTSSLWTRLRADEIVVDVLILNAAANGAMKPLLENGRDNILQDFNVNFRANIDFTEYLYKQEGQAVGGRKVVVGLSTLAIYQWNMVQDRPSYGLSKSAGTLVLQQLARAIQPDDMQISIVHPGVILTEGMKEAGGTESSYQFDSVDLPAHFVVWAASPQAEFLHGRFVWANWDVNELKSHAFRKQLEENPNLLTVGVEGLSESKNLPIV</sequence>
<dbReference type="PROSITE" id="PS00455">
    <property type="entry name" value="AMP_BINDING"/>
    <property type="match status" value="1"/>
</dbReference>
<dbReference type="Proteomes" id="UP000016929">
    <property type="component" value="Unassembled WGS sequence"/>
</dbReference>
<dbReference type="AlphaFoldDB" id="N1S6A6"/>
<keyword evidence="5" id="KW-1185">Reference proteome</keyword>
<dbReference type="PANTHER" id="PTHR24096">
    <property type="entry name" value="LONG-CHAIN-FATTY-ACID--COA LIGASE"/>
    <property type="match status" value="1"/>
</dbReference>
<dbReference type="InterPro" id="IPR042099">
    <property type="entry name" value="ANL_N_sf"/>
</dbReference>
<evidence type="ECO:0000259" key="3">
    <source>
        <dbReference type="Pfam" id="PF00501"/>
    </source>
</evidence>
<dbReference type="PANTHER" id="PTHR24096:SF422">
    <property type="entry name" value="BCDNA.GH02901"/>
    <property type="match status" value="1"/>
</dbReference>
<dbReference type="HOGENOM" id="CLU_292568_0_0_1"/>